<dbReference type="CDD" id="cd09917">
    <property type="entry name" value="F-box_SF"/>
    <property type="match status" value="1"/>
</dbReference>
<evidence type="ECO:0008006" key="3">
    <source>
        <dbReference type="Google" id="ProtNLM"/>
    </source>
</evidence>
<name>A0A9P3L8Y7_9APHY</name>
<dbReference type="OrthoDB" id="2735574at2759"/>
<dbReference type="Gene3D" id="3.80.10.10">
    <property type="entry name" value="Ribonuclease Inhibitor"/>
    <property type="match status" value="1"/>
</dbReference>
<reference evidence="1 2" key="1">
    <citation type="submission" date="2021-08" db="EMBL/GenBank/DDBJ databases">
        <title>Draft Genome Sequence of Phanerochaete sordida strain YK-624.</title>
        <authorList>
            <person name="Mori T."/>
            <person name="Dohra H."/>
            <person name="Suzuki T."/>
            <person name="Kawagishi H."/>
            <person name="Hirai H."/>
        </authorList>
    </citation>
    <scope>NUCLEOTIDE SEQUENCE [LARGE SCALE GENOMIC DNA]</scope>
    <source>
        <strain evidence="1 2">YK-624</strain>
    </source>
</reference>
<dbReference type="EMBL" id="BPQB01000004">
    <property type="protein sequence ID" value="GJE86651.1"/>
    <property type="molecule type" value="Genomic_DNA"/>
</dbReference>
<gene>
    <name evidence="1" type="ORF">PsYK624_027320</name>
</gene>
<dbReference type="InterPro" id="IPR032675">
    <property type="entry name" value="LRR_dom_sf"/>
</dbReference>
<evidence type="ECO:0000313" key="2">
    <source>
        <dbReference type="Proteomes" id="UP000703269"/>
    </source>
</evidence>
<sequence length="480" mass="54173">MSSLSPIARCSPVDDGEAILNWDVLTEIMSHLSRRDTSRMARTCRTLLQVSPRFLLAGTVTLALPETCLSFCKFMARKDRKDCYRYLRRLDIPLSQWITKDKRLGNVFTKATELEWLSLGRGHVLAYDDRICDAVIGLTKLHTLVLNNPSKYTLQVVEKMQAALTTVDADLYDFERRQSQDPVVTFAPFKDSLELMAVISPVFRKKDSQFPRVHSLFANDATNVKLQILTGCFPNLQNLHLSVAINGFSGFTTADTQRAQNQVAQAQVAWPSLRRLSGSVEGLYTLALNCGIDHLSVASTLLTANDEQRLRLVLSDVRGLQSLYLKLKLPDFNVATLERTLAPVQGTLGELMLRFDYRGRNYEEVAPYLSAMLEKLSAFPLHTLRLCVRWFYNGPQDDAPSGLNHRVIAEWAMRCVASLRHVYVEIEPWAAEFDVQSHVEADGRLTKVLLPLGEDNGFVEPDVLFSNDFFQPWLRATGAE</sequence>
<protein>
    <recommendedName>
        <fullName evidence="3">F-box domain-containing protein</fullName>
    </recommendedName>
</protein>
<dbReference type="AlphaFoldDB" id="A0A9P3L8Y7"/>
<evidence type="ECO:0000313" key="1">
    <source>
        <dbReference type="EMBL" id="GJE86651.1"/>
    </source>
</evidence>
<organism evidence="1 2">
    <name type="scientific">Phanerochaete sordida</name>
    <dbReference type="NCBI Taxonomy" id="48140"/>
    <lineage>
        <taxon>Eukaryota</taxon>
        <taxon>Fungi</taxon>
        <taxon>Dikarya</taxon>
        <taxon>Basidiomycota</taxon>
        <taxon>Agaricomycotina</taxon>
        <taxon>Agaricomycetes</taxon>
        <taxon>Polyporales</taxon>
        <taxon>Phanerochaetaceae</taxon>
        <taxon>Phanerochaete</taxon>
    </lineage>
</organism>
<comment type="caution">
    <text evidence="1">The sequence shown here is derived from an EMBL/GenBank/DDBJ whole genome shotgun (WGS) entry which is preliminary data.</text>
</comment>
<proteinExistence type="predicted"/>
<keyword evidence="2" id="KW-1185">Reference proteome</keyword>
<accession>A0A9P3L8Y7</accession>
<dbReference type="Proteomes" id="UP000703269">
    <property type="component" value="Unassembled WGS sequence"/>
</dbReference>